<dbReference type="OrthoDB" id="598068at2"/>
<evidence type="ECO:0000313" key="1">
    <source>
        <dbReference type="EMBL" id="EFL52681.1"/>
    </source>
</evidence>
<protein>
    <submittedName>
        <fullName evidence="1">Uncharacterized protein</fullName>
    </submittedName>
</protein>
<organism evidence="1 2">
    <name type="scientific">Solidesulfovibrio fructosivorans JJ]</name>
    <dbReference type="NCBI Taxonomy" id="596151"/>
    <lineage>
        <taxon>Bacteria</taxon>
        <taxon>Pseudomonadati</taxon>
        <taxon>Thermodesulfobacteriota</taxon>
        <taxon>Desulfovibrionia</taxon>
        <taxon>Desulfovibrionales</taxon>
        <taxon>Desulfovibrionaceae</taxon>
        <taxon>Solidesulfovibrio</taxon>
    </lineage>
</organism>
<reference evidence="1 2" key="1">
    <citation type="submission" date="2010-08" db="EMBL/GenBank/DDBJ databases">
        <title>The draft genome of Desulfovibrio fructosovorans JJ.</title>
        <authorList>
            <consortium name="US DOE Joint Genome Institute (JGI-PGF)"/>
            <person name="Lucas S."/>
            <person name="Copeland A."/>
            <person name="Lapidus A."/>
            <person name="Cheng J.-F."/>
            <person name="Bruce D."/>
            <person name="Goodwin L."/>
            <person name="Pitluck S."/>
            <person name="Land M.L."/>
            <person name="Hauser L."/>
            <person name="Chang Y.-J."/>
            <person name="Jeffries C."/>
            <person name="Wall J.D."/>
            <person name="Stahl D.A."/>
            <person name="Arkin A.P."/>
            <person name="Dehal P."/>
            <person name="Stolyar S.M."/>
            <person name="Hazen T.C."/>
            <person name="Woyke T.J."/>
        </authorList>
    </citation>
    <scope>NUCLEOTIDE SEQUENCE [LARGE SCALE GENOMIC DNA]</scope>
    <source>
        <strain evidence="1 2">JJ</strain>
    </source>
</reference>
<proteinExistence type="predicted"/>
<dbReference type="AlphaFoldDB" id="E1JRR2"/>
<accession>E1JRR2</accession>
<dbReference type="eggNOG" id="ENOG5031CIK">
    <property type="taxonomic scope" value="Bacteria"/>
</dbReference>
<comment type="caution">
    <text evidence="1">The sequence shown here is derived from an EMBL/GenBank/DDBJ whole genome shotgun (WGS) entry which is preliminary data.</text>
</comment>
<dbReference type="EMBL" id="AECZ01000002">
    <property type="protein sequence ID" value="EFL52681.1"/>
    <property type="molecule type" value="Genomic_DNA"/>
</dbReference>
<dbReference type="Proteomes" id="UP000006250">
    <property type="component" value="Unassembled WGS sequence"/>
</dbReference>
<gene>
    <name evidence="1" type="ORF">DesfrDRAFT_0311</name>
</gene>
<name>E1JRR2_SOLFR</name>
<sequence length="77" mass="8921">MLEDRYCPHCGAKLESWLGPPESGWGEILVCNNNECSFYRNSQKDIHFKDEDNSLGCRYAENPDNGYSSFNLLSYYK</sequence>
<evidence type="ECO:0000313" key="2">
    <source>
        <dbReference type="Proteomes" id="UP000006250"/>
    </source>
</evidence>
<dbReference type="RefSeq" id="WP_005990441.1">
    <property type="nucleotide sequence ID" value="NZ_AECZ01000002.1"/>
</dbReference>
<keyword evidence="2" id="KW-1185">Reference proteome</keyword>